<dbReference type="EMBL" id="MCAQ01000028">
    <property type="protein sequence ID" value="RKF31880.1"/>
    <property type="molecule type" value="Genomic_DNA"/>
</dbReference>
<dbReference type="PANTHER" id="PTHR43737:SF1">
    <property type="entry name" value="DUF1501 DOMAIN-CONTAINING PROTEIN"/>
    <property type="match status" value="1"/>
</dbReference>
<dbReference type="AlphaFoldDB" id="A0A420FFW2"/>
<dbReference type="Pfam" id="PF07394">
    <property type="entry name" value="DUF1501"/>
    <property type="match status" value="1"/>
</dbReference>
<dbReference type="RefSeq" id="WP_120336113.1">
    <property type="nucleotide sequence ID" value="NZ_MCAQ01000028.1"/>
</dbReference>
<proteinExistence type="predicted"/>
<dbReference type="Proteomes" id="UP000286402">
    <property type="component" value="Unassembled WGS sequence"/>
</dbReference>
<dbReference type="PROSITE" id="PS51318">
    <property type="entry name" value="TAT"/>
    <property type="match status" value="1"/>
</dbReference>
<protein>
    <submittedName>
        <fullName evidence="2">Twin-arginine translocation pathway signal</fullName>
    </submittedName>
</protein>
<keyword evidence="1" id="KW-0732">Signal</keyword>
<dbReference type="PANTHER" id="PTHR43737">
    <property type="entry name" value="BLL7424 PROTEIN"/>
    <property type="match status" value="1"/>
</dbReference>
<feature type="signal peptide" evidence="1">
    <location>
        <begin position="1"/>
        <end position="27"/>
    </location>
</feature>
<comment type="caution">
    <text evidence="2">The sequence shown here is derived from an EMBL/GenBank/DDBJ whole genome shotgun (WGS) entry which is preliminary data.</text>
</comment>
<keyword evidence="3" id="KW-1185">Reference proteome</keyword>
<gene>
    <name evidence="2" type="ORF">BCY89_17170</name>
</gene>
<evidence type="ECO:0000313" key="2">
    <source>
        <dbReference type="EMBL" id="RKF31880.1"/>
    </source>
</evidence>
<evidence type="ECO:0000313" key="3">
    <source>
        <dbReference type="Proteomes" id="UP000286402"/>
    </source>
</evidence>
<feature type="chain" id="PRO_5018992647" evidence="1">
    <location>
        <begin position="28"/>
        <end position="397"/>
    </location>
</feature>
<accession>A0A420FFW2</accession>
<sequence length="397" mass="45069">MIIKRRQFLKAGSLATASLLLPNFLKAMSLPEALERGHKVLVILQLSGGNDGLNTIVPMRNDIYFRERQTIAVDNALTLTDEAGIHPALPFFKTLYDRGELAVLNNVGYPDPNKSHFRSMDIWHSASRSDEYLESGWIGRYLDQACYDCGHPTQALEVNDMLSLALKGKQKKAFAFKDPKKLYQTSREEYFNALYREHQHQHEEETVAYLYQTLGDTINNADYIFEQSKARKTAAAYPDSVLGKDLKTVSSLIKSDINTQVYYLQIGSFDTHINQQQRQESLFHTINDAVEAFVDDLKKNGLFQHVMLMTFSEFGRRVAQNASNGTDHGTANQLFFLSGGLKKQGLLNALPDLTQLNEGDLQYTEDFRKVYATLLKKWLDADSAKILGWKNGIYDFI</sequence>
<dbReference type="InterPro" id="IPR006311">
    <property type="entry name" value="TAT_signal"/>
</dbReference>
<dbReference type="InterPro" id="IPR010869">
    <property type="entry name" value="DUF1501"/>
</dbReference>
<name>A0A420FFW2_9SPHI</name>
<reference evidence="2 3" key="1">
    <citation type="submission" date="2016-07" db="EMBL/GenBank/DDBJ databases">
        <title>Genome analysis of Sphingobacterium siyangense T12B17.</title>
        <authorList>
            <person name="Xu D."/>
            <person name="Su Y."/>
            <person name="Zheng S."/>
        </authorList>
    </citation>
    <scope>NUCLEOTIDE SEQUENCE [LARGE SCALE GENOMIC DNA]</scope>
    <source>
        <strain evidence="2 3">T12B17</strain>
    </source>
</reference>
<organism evidence="2 3">
    <name type="scientific">Sphingobacterium siyangense</name>
    <dbReference type="NCBI Taxonomy" id="459529"/>
    <lineage>
        <taxon>Bacteria</taxon>
        <taxon>Pseudomonadati</taxon>
        <taxon>Bacteroidota</taxon>
        <taxon>Sphingobacteriia</taxon>
        <taxon>Sphingobacteriales</taxon>
        <taxon>Sphingobacteriaceae</taxon>
        <taxon>Sphingobacterium</taxon>
    </lineage>
</organism>
<evidence type="ECO:0000256" key="1">
    <source>
        <dbReference type="SAM" id="SignalP"/>
    </source>
</evidence>